<reference evidence="1" key="1">
    <citation type="submission" date="2021-06" db="EMBL/GenBank/DDBJ databases">
        <authorList>
            <person name="Kallberg Y."/>
            <person name="Tangrot J."/>
            <person name="Rosling A."/>
        </authorList>
    </citation>
    <scope>NUCLEOTIDE SEQUENCE</scope>
    <source>
        <strain evidence="1">FL966</strain>
    </source>
</reference>
<evidence type="ECO:0000313" key="2">
    <source>
        <dbReference type="Proteomes" id="UP000789759"/>
    </source>
</evidence>
<protein>
    <submittedName>
        <fullName evidence="1">14999_t:CDS:1</fullName>
    </submittedName>
</protein>
<comment type="caution">
    <text evidence="1">The sequence shown here is derived from an EMBL/GenBank/DDBJ whole genome shotgun (WGS) entry which is preliminary data.</text>
</comment>
<feature type="non-terminal residue" evidence="1">
    <location>
        <position position="55"/>
    </location>
</feature>
<keyword evidence="2" id="KW-1185">Reference proteome</keyword>
<dbReference type="AlphaFoldDB" id="A0A9N9E7J6"/>
<organism evidence="1 2">
    <name type="scientific">Cetraspora pellucida</name>
    <dbReference type="NCBI Taxonomy" id="1433469"/>
    <lineage>
        <taxon>Eukaryota</taxon>
        <taxon>Fungi</taxon>
        <taxon>Fungi incertae sedis</taxon>
        <taxon>Mucoromycota</taxon>
        <taxon>Glomeromycotina</taxon>
        <taxon>Glomeromycetes</taxon>
        <taxon>Diversisporales</taxon>
        <taxon>Gigasporaceae</taxon>
        <taxon>Cetraspora</taxon>
    </lineage>
</organism>
<dbReference type="OrthoDB" id="10642292at2759"/>
<dbReference type="Proteomes" id="UP000789759">
    <property type="component" value="Unassembled WGS sequence"/>
</dbReference>
<name>A0A9N9E7J6_9GLOM</name>
<proteinExistence type="predicted"/>
<sequence length="55" mass="6484">MPKTVSSILCHAAYKKHKYGEICELAWQATYPAIENNNYNKIVVWLKQFINQQKK</sequence>
<evidence type="ECO:0000313" key="1">
    <source>
        <dbReference type="EMBL" id="CAG8663088.1"/>
    </source>
</evidence>
<accession>A0A9N9E7J6</accession>
<dbReference type="EMBL" id="CAJVQA010007872">
    <property type="protein sequence ID" value="CAG8663088.1"/>
    <property type="molecule type" value="Genomic_DNA"/>
</dbReference>
<gene>
    <name evidence="1" type="ORF">CPELLU_LOCUS9895</name>
</gene>